<sequence length="287" mass="34367">MKKSLTDKPLYVGFKNKRMGIFYTLWLKNYGIDVEWDKYLGIKENERKVNQAISQRGLKTQISIIKALEKDYETYDFLRKYIMESDRFCAFIWCYVKNITNHSKRLFIRNASDKRTAAKLALHHINSRLDNPSKITQDLIKKWEESYKENKLPIWFNKNNHEKVNWAWGYLVRNGTSIEKKTWKPTMPSEQRYAIICFFDLLSHDERTITTKRIKKSWEQRNFRLHNQTKKEYSINLSKATNEKLNTISKLKSCNRNEVIELLIDSEFKKISKSESNSLIRLLMETK</sequence>
<name>A0ABN4KT30_VIBHA</name>
<proteinExistence type="predicted"/>
<gene>
    <name evidence="1" type="ORF">AL538_00080</name>
</gene>
<keyword evidence="2" id="KW-1185">Reference proteome</keyword>
<organism evidence="1 2">
    <name type="scientific">Vibrio harveyi</name>
    <name type="common">Beneckea harveyi</name>
    <dbReference type="NCBI Taxonomy" id="669"/>
    <lineage>
        <taxon>Bacteria</taxon>
        <taxon>Pseudomonadati</taxon>
        <taxon>Pseudomonadota</taxon>
        <taxon>Gammaproteobacteria</taxon>
        <taxon>Vibrionales</taxon>
        <taxon>Vibrionaceae</taxon>
        <taxon>Vibrio</taxon>
    </lineage>
</organism>
<reference evidence="1" key="1">
    <citation type="submission" date="2018-01" db="EMBL/GenBank/DDBJ databases">
        <title>FDA dAtabase for Regulatory Grade micrObial Sequences (FDA-ARGOS): Supporting development and validation of Infectious Disease Dx tests.</title>
        <authorList>
            <person name="Hoffmann M."/>
            <person name="Allard M."/>
            <person name="Evans P."/>
            <person name="Brown E."/>
            <person name="Tallon L."/>
            <person name="Sadzewicz L."/>
            <person name="Sengamalay N."/>
            <person name="Ott S."/>
            <person name="Godinez A."/>
            <person name="Nagaraj S."/>
            <person name="Vyas G."/>
            <person name="Aluvathingal J."/>
            <person name="Nadendla S."/>
            <person name="Geyer C."/>
            <person name="Sichtig H."/>
        </authorList>
    </citation>
    <scope>NUCLEOTIDE SEQUENCE</scope>
    <source>
        <strain evidence="1">FDAARGOS_107</strain>
    </source>
</reference>
<evidence type="ECO:0000313" key="2">
    <source>
        <dbReference type="Proteomes" id="UP000067422"/>
    </source>
</evidence>
<evidence type="ECO:0000313" key="1">
    <source>
        <dbReference type="EMBL" id="AMF96231.1"/>
    </source>
</evidence>
<dbReference type="Proteomes" id="UP000067422">
    <property type="component" value="Chromosome 1"/>
</dbReference>
<protein>
    <submittedName>
        <fullName evidence="1">Uncharacterized protein</fullName>
    </submittedName>
</protein>
<dbReference type="EMBL" id="CP014038">
    <property type="protein sequence ID" value="AMF96231.1"/>
    <property type="molecule type" value="Genomic_DNA"/>
</dbReference>
<accession>A0ABN4KT30</accession>
<dbReference type="RefSeq" id="WP_061064935.1">
    <property type="nucleotide sequence ID" value="NZ_CP014038.2"/>
</dbReference>